<dbReference type="RefSeq" id="XP_009009375.1">
    <property type="nucleotide sequence ID" value="XM_009011127.1"/>
</dbReference>
<keyword evidence="1" id="KW-0472">Membrane</keyword>
<dbReference type="EMBL" id="KB095811">
    <property type="protein sequence ID" value="ESO12655.1"/>
    <property type="molecule type" value="Genomic_DNA"/>
</dbReference>
<reference evidence="3" key="3">
    <citation type="submission" date="2015-06" db="UniProtKB">
        <authorList>
            <consortium name="EnsemblMetazoa"/>
        </authorList>
    </citation>
    <scope>IDENTIFICATION</scope>
</reference>
<evidence type="ECO:0000313" key="2">
    <source>
        <dbReference type="EMBL" id="ESO12655.1"/>
    </source>
</evidence>
<dbReference type="Proteomes" id="UP000015101">
    <property type="component" value="Unassembled WGS sequence"/>
</dbReference>
<name>T1ENS1_HELRO</name>
<sequence length="344" mass="39056">MHVTLQIMFALDHAVICCKQHSTFNDISLIQIGASSSATSNTNEPAITKPYFGRLYGLSVNSVRVSDLLVKQDNRTSSFGDIRKVDKYVTSIKPSELNNETSIKLRTSMKTNYLVTTIKTPSPIEEKITKWTKSNLCSRRGGNSGCVGAEPIEYSGFDEVSYSDDMDLFKNLPKSTTPFVRRMDNYRPRTPLLRFTKMNETSVNDLNFQLLAYNPVSTKSTLLGSEETDLPLPAIEDEDQLRSIHFVKKVGVSIGLLIGSVIAVIIVSIFFSTIIIIRKNRNNEELEWKTFEKDPIHVEKNKTDDVETKKTEVKSHTLFHILPASKKINTKEWISYTFYEDRHI</sequence>
<reference evidence="4" key="1">
    <citation type="submission" date="2012-12" db="EMBL/GenBank/DDBJ databases">
        <authorList>
            <person name="Hellsten U."/>
            <person name="Grimwood J."/>
            <person name="Chapman J.A."/>
            <person name="Shapiro H."/>
            <person name="Aerts A."/>
            <person name="Otillar R.P."/>
            <person name="Terry A.Y."/>
            <person name="Boore J.L."/>
            <person name="Simakov O."/>
            <person name="Marletaz F."/>
            <person name="Cho S.-J."/>
            <person name="Edsinger-Gonzales E."/>
            <person name="Havlak P."/>
            <person name="Kuo D.-H."/>
            <person name="Larsson T."/>
            <person name="Lv J."/>
            <person name="Arendt D."/>
            <person name="Savage R."/>
            <person name="Osoegawa K."/>
            <person name="de Jong P."/>
            <person name="Lindberg D.R."/>
            <person name="Seaver E.C."/>
            <person name="Weisblat D.A."/>
            <person name="Putnam N.H."/>
            <person name="Grigoriev I.V."/>
            <person name="Rokhsar D.S."/>
        </authorList>
    </citation>
    <scope>NUCLEOTIDE SEQUENCE</scope>
</reference>
<dbReference type="EMBL" id="AMQM01000213">
    <property type="status" value="NOT_ANNOTATED_CDS"/>
    <property type="molecule type" value="Genomic_DNA"/>
</dbReference>
<evidence type="ECO:0000313" key="4">
    <source>
        <dbReference type="Proteomes" id="UP000015101"/>
    </source>
</evidence>
<proteinExistence type="predicted"/>
<dbReference type="InParanoid" id="T1ENS1"/>
<reference evidence="2 4" key="2">
    <citation type="journal article" date="2013" name="Nature">
        <title>Insights into bilaterian evolution from three spiralian genomes.</title>
        <authorList>
            <person name="Simakov O."/>
            <person name="Marletaz F."/>
            <person name="Cho S.J."/>
            <person name="Edsinger-Gonzales E."/>
            <person name="Havlak P."/>
            <person name="Hellsten U."/>
            <person name="Kuo D.H."/>
            <person name="Larsson T."/>
            <person name="Lv J."/>
            <person name="Arendt D."/>
            <person name="Savage R."/>
            <person name="Osoegawa K."/>
            <person name="de Jong P."/>
            <person name="Grimwood J."/>
            <person name="Chapman J.A."/>
            <person name="Shapiro H."/>
            <person name="Aerts A."/>
            <person name="Otillar R.P."/>
            <person name="Terry A.Y."/>
            <person name="Boore J.L."/>
            <person name="Grigoriev I.V."/>
            <person name="Lindberg D.R."/>
            <person name="Seaver E.C."/>
            <person name="Weisblat D.A."/>
            <person name="Putnam N.H."/>
            <person name="Rokhsar D.S."/>
        </authorList>
    </citation>
    <scope>NUCLEOTIDE SEQUENCE</scope>
</reference>
<gene>
    <name evidence="3" type="primary">20198221</name>
    <name evidence="2" type="ORF">HELRODRAFT_159231</name>
</gene>
<accession>T1ENS1</accession>
<dbReference type="HOGENOM" id="CLU_807195_0_0_1"/>
<dbReference type="GeneID" id="20198221"/>
<keyword evidence="4" id="KW-1185">Reference proteome</keyword>
<dbReference type="CTD" id="20198221"/>
<evidence type="ECO:0000256" key="1">
    <source>
        <dbReference type="SAM" id="Phobius"/>
    </source>
</evidence>
<protein>
    <submittedName>
        <fullName evidence="2 3">Uncharacterized protein</fullName>
    </submittedName>
</protein>
<feature type="transmembrane region" description="Helical" evidence="1">
    <location>
        <begin position="250"/>
        <end position="277"/>
    </location>
</feature>
<dbReference type="KEGG" id="hro:HELRODRAFT_159231"/>
<dbReference type="EnsemblMetazoa" id="HelroT159231">
    <property type="protein sequence ID" value="HelroP159231"/>
    <property type="gene ID" value="HelroG159231"/>
</dbReference>
<dbReference type="AlphaFoldDB" id="T1ENS1"/>
<organism evidence="3 4">
    <name type="scientific">Helobdella robusta</name>
    <name type="common">Californian leech</name>
    <dbReference type="NCBI Taxonomy" id="6412"/>
    <lineage>
        <taxon>Eukaryota</taxon>
        <taxon>Metazoa</taxon>
        <taxon>Spiralia</taxon>
        <taxon>Lophotrochozoa</taxon>
        <taxon>Annelida</taxon>
        <taxon>Clitellata</taxon>
        <taxon>Hirudinea</taxon>
        <taxon>Rhynchobdellida</taxon>
        <taxon>Glossiphoniidae</taxon>
        <taxon>Helobdella</taxon>
    </lineage>
</organism>
<evidence type="ECO:0000313" key="3">
    <source>
        <dbReference type="EnsemblMetazoa" id="HelroP159231"/>
    </source>
</evidence>
<keyword evidence="1" id="KW-1133">Transmembrane helix</keyword>
<keyword evidence="1" id="KW-0812">Transmembrane</keyword>